<name>A0ABV2VM41_9ACTN</name>
<evidence type="ECO:0000256" key="1">
    <source>
        <dbReference type="SAM" id="MobiDB-lite"/>
    </source>
</evidence>
<dbReference type="EMBL" id="JBEXRX010000052">
    <property type="protein sequence ID" value="MEU0153860.1"/>
    <property type="molecule type" value="Genomic_DNA"/>
</dbReference>
<protein>
    <submittedName>
        <fullName evidence="2">Uncharacterized protein</fullName>
    </submittedName>
</protein>
<accession>A0ABV2VM41</accession>
<evidence type="ECO:0000313" key="2">
    <source>
        <dbReference type="EMBL" id="MEU0153860.1"/>
    </source>
</evidence>
<gene>
    <name evidence="2" type="ORF">ABZ071_18390</name>
</gene>
<keyword evidence="3" id="KW-1185">Reference proteome</keyword>
<reference evidence="2 3" key="1">
    <citation type="submission" date="2024-06" db="EMBL/GenBank/DDBJ databases">
        <title>The Natural Products Discovery Center: Release of the First 8490 Sequenced Strains for Exploring Actinobacteria Biosynthetic Diversity.</title>
        <authorList>
            <person name="Kalkreuter E."/>
            <person name="Kautsar S.A."/>
            <person name="Yang D."/>
            <person name="Bader C.D."/>
            <person name="Teijaro C.N."/>
            <person name="Fluegel L."/>
            <person name="Davis C.M."/>
            <person name="Simpson J.R."/>
            <person name="Lauterbach L."/>
            <person name="Steele A.D."/>
            <person name="Gui C."/>
            <person name="Meng S."/>
            <person name="Li G."/>
            <person name="Viehrig K."/>
            <person name="Ye F."/>
            <person name="Su P."/>
            <person name="Kiefer A.F."/>
            <person name="Nichols A."/>
            <person name="Cepeda A.J."/>
            <person name="Yan W."/>
            <person name="Fan B."/>
            <person name="Jiang Y."/>
            <person name="Adhikari A."/>
            <person name="Zheng C.-J."/>
            <person name="Schuster L."/>
            <person name="Cowan T.M."/>
            <person name="Smanski M.J."/>
            <person name="Chevrette M.G."/>
            <person name="De Carvalho L.P.S."/>
            <person name="Shen B."/>
        </authorList>
    </citation>
    <scope>NUCLEOTIDE SEQUENCE [LARGE SCALE GENOMIC DNA]</scope>
    <source>
        <strain evidence="2 3">NPDC006286</strain>
    </source>
</reference>
<dbReference type="Proteomes" id="UP001550348">
    <property type="component" value="Unassembled WGS sequence"/>
</dbReference>
<feature type="region of interest" description="Disordered" evidence="1">
    <location>
        <begin position="45"/>
        <end position="80"/>
    </location>
</feature>
<organism evidence="2 3">
    <name type="scientific">Micromonospora fulviviridis</name>
    <dbReference type="NCBI Taxonomy" id="47860"/>
    <lineage>
        <taxon>Bacteria</taxon>
        <taxon>Bacillati</taxon>
        <taxon>Actinomycetota</taxon>
        <taxon>Actinomycetes</taxon>
        <taxon>Micromonosporales</taxon>
        <taxon>Micromonosporaceae</taxon>
        <taxon>Micromonospora</taxon>
    </lineage>
</organism>
<comment type="caution">
    <text evidence="2">The sequence shown here is derived from an EMBL/GenBank/DDBJ whole genome shotgun (WGS) entry which is preliminary data.</text>
</comment>
<sequence>MNTFRWVLLVLIPIVLALVALLWARNAASRDEAAEGRLAIKQLANEKGKRQRGSMRGAGSEGDRNMPYQAAFGSDTSSGA</sequence>
<proteinExistence type="predicted"/>
<evidence type="ECO:0000313" key="3">
    <source>
        <dbReference type="Proteomes" id="UP001550348"/>
    </source>
</evidence>
<dbReference type="RefSeq" id="WP_355665629.1">
    <property type="nucleotide sequence ID" value="NZ_JBEXRX010000052.1"/>
</dbReference>